<dbReference type="PANTHER" id="PTHR12304:SF4">
    <property type="entry name" value="URIDINE NUCLEOSIDASE"/>
    <property type="match status" value="1"/>
</dbReference>
<dbReference type="KEGG" id="nti:DNFV4_00502"/>
<evidence type="ECO:0000256" key="1">
    <source>
        <dbReference type="ARBA" id="ARBA00022801"/>
    </source>
</evidence>
<dbReference type="GO" id="GO:0008477">
    <property type="term" value="F:purine nucleosidase activity"/>
    <property type="evidence" value="ECO:0007669"/>
    <property type="project" value="TreeGrafter"/>
</dbReference>
<evidence type="ECO:0000313" key="5">
    <source>
        <dbReference type="EMBL" id="CAI4030078.1"/>
    </source>
</evidence>
<name>A0AA86MW22_9BACT</name>
<dbReference type="GO" id="GO:0005829">
    <property type="term" value="C:cytosol"/>
    <property type="evidence" value="ECO:0007669"/>
    <property type="project" value="TreeGrafter"/>
</dbReference>
<keyword evidence="1 5" id="KW-0378">Hydrolase</keyword>
<dbReference type="InterPro" id="IPR036452">
    <property type="entry name" value="Ribo_hydro-like"/>
</dbReference>
<evidence type="ECO:0000256" key="3">
    <source>
        <dbReference type="SAM" id="MobiDB-lite"/>
    </source>
</evidence>
<proteinExistence type="predicted"/>
<dbReference type="Proteomes" id="UP001179121">
    <property type="component" value="Chromosome"/>
</dbReference>
<gene>
    <name evidence="5" type="ORF">DNFV4_00502</name>
</gene>
<evidence type="ECO:0000259" key="4">
    <source>
        <dbReference type="Pfam" id="PF01156"/>
    </source>
</evidence>
<accession>A0AA86MW22</accession>
<dbReference type="InterPro" id="IPR001910">
    <property type="entry name" value="Inosine/uridine_hydrolase_dom"/>
</dbReference>
<evidence type="ECO:0000256" key="2">
    <source>
        <dbReference type="ARBA" id="ARBA00023295"/>
    </source>
</evidence>
<organism evidence="5 6">
    <name type="scientific">Nitrospira tepida</name>
    <dbReference type="NCBI Taxonomy" id="2973512"/>
    <lineage>
        <taxon>Bacteria</taxon>
        <taxon>Pseudomonadati</taxon>
        <taxon>Nitrospirota</taxon>
        <taxon>Nitrospiria</taxon>
        <taxon>Nitrospirales</taxon>
        <taxon>Nitrospiraceae</taxon>
        <taxon>Nitrospira</taxon>
    </lineage>
</organism>
<feature type="region of interest" description="Disordered" evidence="3">
    <location>
        <begin position="88"/>
        <end position="113"/>
    </location>
</feature>
<dbReference type="SUPFAM" id="SSF53590">
    <property type="entry name" value="Nucleoside hydrolase"/>
    <property type="match status" value="1"/>
</dbReference>
<dbReference type="Gene3D" id="3.90.245.10">
    <property type="entry name" value="Ribonucleoside hydrolase-like"/>
    <property type="match status" value="1"/>
</dbReference>
<evidence type="ECO:0000313" key="6">
    <source>
        <dbReference type="Proteomes" id="UP001179121"/>
    </source>
</evidence>
<keyword evidence="6" id="KW-1185">Reference proteome</keyword>
<keyword evidence="2" id="KW-0326">Glycosidase</keyword>
<dbReference type="EMBL" id="OX365700">
    <property type="protein sequence ID" value="CAI4030078.1"/>
    <property type="molecule type" value="Genomic_DNA"/>
</dbReference>
<dbReference type="InterPro" id="IPR023186">
    <property type="entry name" value="IUNH"/>
</dbReference>
<dbReference type="PANTHER" id="PTHR12304">
    <property type="entry name" value="INOSINE-URIDINE PREFERRING NUCLEOSIDE HYDROLASE"/>
    <property type="match status" value="1"/>
</dbReference>
<dbReference type="AlphaFoldDB" id="A0AA86MW22"/>
<reference evidence="5" key="1">
    <citation type="submission" date="2022-10" db="EMBL/GenBank/DDBJ databases">
        <authorList>
            <person name="Koch H."/>
        </authorList>
    </citation>
    <scope>NUCLEOTIDE SEQUENCE</scope>
    <source>
        <strain evidence="5">DNF</strain>
    </source>
</reference>
<feature type="domain" description="Inosine/uridine-preferring nucleoside hydrolase" evidence="4">
    <location>
        <begin position="9"/>
        <end position="318"/>
    </location>
</feature>
<dbReference type="Pfam" id="PF01156">
    <property type="entry name" value="IU_nuc_hydro"/>
    <property type="match status" value="1"/>
</dbReference>
<protein>
    <submittedName>
        <fullName evidence="5">Inosine-uridine preferring nucleoside hydrolase</fullName>
    </submittedName>
</protein>
<dbReference type="GO" id="GO:0006152">
    <property type="term" value="P:purine nucleoside catabolic process"/>
    <property type="evidence" value="ECO:0007669"/>
    <property type="project" value="TreeGrafter"/>
</dbReference>
<sequence length="331" mass="35512">MPTARRRKVILDTDPGVDDALAILLALRSPELDVVGITTICGNVPVGQATENLFRILSLVDPPRGLLIGQGAAAPLRRPLETATHVHGADGLGDLDQFTNQSGQPRYPRPVVPGRLPSAVETWERCMRTHGPNLTLITLGPLTNLAQALQRPAIVAKGFRSIIAMAGAIAVPGNVTRAAEFNVYVDPHAAEQVLQADLPLTLIPLDVTTKVTVSREAITKLTARARDPVGQFFADATGAALDFADRVEGAAVFPFHDPLAVAVAIDPALVQLVPLHVAVETEGPVALGATLADRRRLRREHQNRPNVQVALRVQADRARRLITERLCRTSS</sequence>